<evidence type="ECO:0000313" key="6">
    <source>
        <dbReference type="Proteomes" id="UP001375743"/>
    </source>
</evidence>
<dbReference type="Gene3D" id="2.170.270.10">
    <property type="entry name" value="SET domain"/>
    <property type="match status" value="1"/>
</dbReference>
<keyword evidence="1" id="KW-0808">Transferase</keyword>
<dbReference type="PANTHER" id="PTHR12350">
    <property type="entry name" value="HISTONE-LYSINE N-METHYLTRANSFERASE-RELATED"/>
    <property type="match status" value="1"/>
</dbReference>
<dbReference type="PROSITE" id="PS50280">
    <property type="entry name" value="SET"/>
    <property type="match status" value="1"/>
</dbReference>
<name>A0ABU8XTL2_9PROT</name>
<feature type="domain" description="Post-SET" evidence="4">
    <location>
        <begin position="141"/>
        <end position="157"/>
    </location>
</feature>
<dbReference type="SUPFAM" id="SSF82199">
    <property type="entry name" value="SET domain"/>
    <property type="match status" value="1"/>
</dbReference>
<keyword evidence="2" id="KW-0949">S-adenosyl-L-methionine</keyword>
<dbReference type="InterPro" id="IPR053201">
    <property type="entry name" value="Flavunoidine_N-MTase"/>
</dbReference>
<evidence type="ECO:0000259" key="4">
    <source>
        <dbReference type="PROSITE" id="PS50868"/>
    </source>
</evidence>
<keyword evidence="6" id="KW-1185">Reference proteome</keyword>
<proteinExistence type="predicted"/>
<dbReference type="InterPro" id="IPR003616">
    <property type="entry name" value="Post-SET_dom"/>
</dbReference>
<dbReference type="PANTHER" id="PTHR12350:SF19">
    <property type="entry name" value="SET DOMAIN-CONTAINING PROTEIN"/>
    <property type="match status" value="1"/>
</dbReference>
<protein>
    <submittedName>
        <fullName evidence="5">SET domain-containing protein-lysine N-methyltransferase</fullName>
    </submittedName>
</protein>
<gene>
    <name evidence="5" type="ORF">U1T56_14675</name>
</gene>
<evidence type="ECO:0000256" key="2">
    <source>
        <dbReference type="ARBA" id="ARBA00022691"/>
    </source>
</evidence>
<dbReference type="InterPro" id="IPR046341">
    <property type="entry name" value="SET_dom_sf"/>
</dbReference>
<feature type="domain" description="SET" evidence="3">
    <location>
        <begin position="23"/>
        <end position="133"/>
    </location>
</feature>
<dbReference type="PROSITE" id="PS50868">
    <property type="entry name" value="POST_SET"/>
    <property type="match status" value="1"/>
</dbReference>
<dbReference type="EMBL" id="JBBLZC010000014">
    <property type="protein sequence ID" value="MEK0084399.1"/>
    <property type="molecule type" value="Genomic_DNA"/>
</dbReference>
<evidence type="ECO:0000259" key="3">
    <source>
        <dbReference type="PROSITE" id="PS50280"/>
    </source>
</evidence>
<accession>A0ABU8XTL2</accession>
<reference evidence="5 6" key="1">
    <citation type="submission" date="2024-01" db="EMBL/GenBank/DDBJ databases">
        <title>Multi-omics insights into the function and evolution of sodium benzoate biodegradation pathways in Benzoatithermus flavus gen. nov., sp. nov. from hot spring.</title>
        <authorList>
            <person name="Hu C.-J."/>
            <person name="Li W.-J."/>
        </authorList>
    </citation>
    <scope>NUCLEOTIDE SEQUENCE [LARGE SCALE GENOMIC DNA]</scope>
    <source>
        <strain evidence="5 6">SYSU G07066</strain>
    </source>
</reference>
<evidence type="ECO:0000256" key="1">
    <source>
        <dbReference type="ARBA" id="ARBA00022679"/>
    </source>
</evidence>
<dbReference type="Proteomes" id="UP001375743">
    <property type="component" value="Unassembled WGS sequence"/>
</dbReference>
<dbReference type="Pfam" id="PF00856">
    <property type="entry name" value="SET"/>
    <property type="match status" value="1"/>
</dbReference>
<comment type="caution">
    <text evidence="5">The sequence shown here is derived from an EMBL/GenBank/DDBJ whole genome shotgun (WGS) entry which is preliminary data.</text>
</comment>
<dbReference type="RefSeq" id="WP_418160247.1">
    <property type="nucleotide sequence ID" value="NZ_JBBLZC010000014.1"/>
</dbReference>
<sequence>MRKLKTVPPIDIDYIYRKISKCRYIYIGETEGCGLGIFAARGFPEGSALVVDEDGDYYEPSFTYAQVMSFGLDLATHCFQIDTDRYLLPHGSIDDLINHACEPSAGIRLTARGYRLIALKDVEPGEQLTYDYSTYITNPRERLRCACGSPRCRGEIGPFRELPASLRAFYLERGVVGPFAAADAAQMHGGASLRVVVPQGRRMG</sequence>
<dbReference type="InterPro" id="IPR001214">
    <property type="entry name" value="SET_dom"/>
</dbReference>
<organism evidence="5 6">
    <name type="scientific">Benzoatithermus flavus</name>
    <dbReference type="NCBI Taxonomy" id="3108223"/>
    <lineage>
        <taxon>Bacteria</taxon>
        <taxon>Pseudomonadati</taxon>
        <taxon>Pseudomonadota</taxon>
        <taxon>Alphaproteobacteria</taxon>
        <taxon>Geminicoccales</taxon>
        <taxon>Geminicoccaceae</taxon>
        <taxon>Benzoatithermus</taxon>
    </lineage>
</organism>
<evidence type="ECO:0000313" key="5">
    <source>
        <dbReference type="EMBL" id="MEK0084399.1"/>
    </source>
</evidence>